<dbReference type="Pfam" id="PF18962">
    <property type="entry name" value="Por_Secre_tail"/>
    <property type="match status" value="1"/>
</dbReference>
<keyword evidence="6" id="KW-1185">Reference proteome</keyword>
<dbReference type="AlphaFoldDB" id="A0A2S1SLF6"/>
<dbReference type="InterPro" id="IPR011047">
    <property type="entry name" value="Quinoprotein_ADH-like_sf"/>
</dbReference>
<feature type="region of interest" description="Disordered" evidence="2">
    <location>
        <begin position="428"/>
        <end position="448"/>
    </location>
</feature>
<dbReference type="SUPFAM" id="SSF50998">
    <property type="entry name" value="Quinoprotein alcohol dehydrogenase-like"/>
    <property type="match status" value="1"/>
</dbReference>
<keyword evidence="1 3" id="KW-0732">Signal</keyword>
<dbReference type="RefSeq" id="WP_108904979.1">
    <property type="nucleotide sequence ID" value="NZ_CP029187.1"/>
</dbReference>
<feature type="compositionally biased region" description="Basic and acidic residues" evidence="2">
    <location>
        <begin position="433"/>
        <end position="445"/>
    </location>
</feature>
<feature type="chain" id="PRO_5015485743" description="Secretion system C-terminal sorting domain-containing protein" evidence="3">
    <location>
        <begin position="19"/>
        <end position="650"/>
    </location>
</feature>
<name>A0A2S1SLF6_9FLAO</name>
<dbReference type="NCBIfam" id="TIGR04183">
    <property type="entry name" value="Por_Secre_tail"/>
    <property type="match status" value="1"/>
</dbReference>
<evidence type="ECO:0000313" key="5">
    <source>
        <dbReference type="EMBL" id="AWI27211.1"/>
    </source>
</evidence>
<feature type="region of interest" description="Disordered" evidence="2">
    <location>
        <begin position="508"/>
        <end position="547"/>
    </location>
</feature>
<dbReference type="KEGG" id="fpal:HYN49_06150"/>
<evidence type="ECO:0000256" key="2">
    <source>
        <dbReference type="SAM" id="MobiDB-lite"/>
    </source>
</evidence>
<sequence>MKTTALFVLLLLPVFAAAQDIQWEQSYGGRQADYLFDVQPTADYGFILAGSSLSTASGNKADGPIGGDLDYWVWKMDERGREEWQKSFGGSGSDLLQSLKCTPDGGFILAGTSNSQKGKGKAKEGFGGNDYWVIKLNAKGEEEWQKTYGGVGQDDLITVIATRDGGYLIGGNSASSRINDGAQPLPCSKKEDSRGNMDYWIIKVDSKGEEQWQHTYGGKYADMLKSMEQTTDGGYILGGYSNSPAGIGQALSKHVTSSEKEAGNFGKGNDYWVLKLDKDGGITWQRTLGGDMDDQLFAVHQTYDKGYILGGNSNSSATGNKSKTNGDGTDFWVVKLNEQGNILWQQTYDFGKADILTSIVENEDHSFVIGGFAQSEKVKDSEGINDYILLKVSEKGDVLWDKSVGSDGEDILRKAIMTRDGGYLLAGTSNPEQVRKSARPKDKKLVNGVDTSGQLAGAEKAQKAMDDAVNEGTDKINDYYKDKVDAGANAMKEALGQKEDSRAKVGFGQAGNVLGTGHGTQSNGHNGGAAGQQRGPKQGLGASREKKTNYGGKDFWVVKLKDKNKGEEEKAKIEAFPNPAVSFTNVVIGFDFDRGTAEVYDLSGRQLQSFKIDSRTVPVNLSSYPEGIYIVKISTNKGDASMKIIKGITK</sequence>
<protein>
    <recommendedName>
        <fullName evidence="4">Secretion system C-terminal sorting domain-containing protein</fullName>
    </recommendedName>
</protein>
<evidence type="ECO:0000256" key="3">
    <source>
        <dbReference type="SAM" id="SignalP"/>
    </source>
</evidence>
<feature type="signal peptide" evidence="3">
    <location>
        <begin position="1"/>
        <end position="18"/>
    </location>
</feature>
<feature type="domain" description="Secretion system C-terminal sorting" evidence="4">
    <location>
        <begin position="576"/>
        <end position="645"/>
    </location>
</feature>
<organism evidence="5 6">
    <name type="scientific">Flavobacterium pallidum</name>
    <dbReference type="NCBI Taxonomy" id="2172098"/>
    <lineage>
        <taxon>Bacteria</taxon>
        <taxon>Pseudomonadati</taxon>
        <taxon>Bacteroidota</taxon>
        <taxon>Flavobacteriia</taxon>
        <taxon>Flavobacteriales</taxon>
        <taxon>Flavobacteriaceae</taxon>
        <taxon>Flavobacterium</taxon>
    </lineage>
</organism>
<dbReference type="InterPro" id="IPR026444">
    <property type="entry name" value="Secre_tail"/>
</dbReference>
<dbReference type="Proteomes" id="UP000244937">
    <property type="component" value="Chromosome"/>
</dbReference>
<accession>A0A2S1SLF6</accession>
<evidence type="ECO:0000313" key="6">
    <source>
        <dbReference type="Proteomes" id="UP000244937"/>
    </source>
</evidence>
<dbReference type="EMBL" id="CP029187">
    <property type="protein sequence ID" value="AWI27211.1"/>
    <property type="molecule type" value="Genomic_DNA"/>
</dbReference>
<evidence type="ECO:0000259" key="4">
    <source>
        <dbReference type="Pfam" id="PF18962"/>
    </source>
</evidence>
<evidence type="ECO:0000256" key="1">
    <source>
        <dbReference type="ARBA" id="ARBA00022729"/>
    </source>
</evidence>
<proteinExistence type="predicted"/>
<reference evidence="5 6" key="1">
    <citation type="submission" date="2018-05" db="EMBL/GenBank/DDBJ databases">
        <title>Genome sequencing of Flavobacterium sp. HYN0049.</title>
        <authorList>
            <person name="Yi H."/>
            <person name="Baek C."/>
        </authorList>
    </citation>
    <scope>NUCLEOTIDE SEQUENCE [LARGE SCALE GENOMIC DNA]</scope>
    <source>
        <strain evidence="5 6">HYN0049</strain>
    </source>
</reference>
<dbReference type="OrthoDB" id="9811934at2"/>
<dbReference type="PANTHER" id="PTHR42754">
    <property type="entry name" value="ENDOGLUCANASE"/>
    <property type="match status" value="1"/>
</dbReference>
<dbReference type="PANTHER" id="PTHR42754:SF1">
    <property type="entry name" value="LIPOPROTEIN"/>
    <property type="match status" value="1"/>
</dbReference>
<gene>
    <name evidence="5" type="ORF">HYN49_06150</name>
</gene>